<evidence type="ECO:0000256" key="2">
    <source>
        <dbReference type="ARBA" id="ARBA00006168"/>
    </source>
</evidence>
<organism evidence="9 10">
    <name type="scientific">Wolfiporia cocos (strain MD-104)</name>
    <name type="common">Brown rot fungus</name>
    <dbReference type="NCBI Taxonomy" id="742152"/>
    <lineage>
        <taxon>Eukaryota</taxon>
        <taxon>Fungi</taxon>
        <taxon>Dikarya</taxon>
        <taxon>Basidiomycota</taxon>
        <taxon>Agaricomycotina</taxon>
        <taxon>Agaricomycetes</taxon>
        <taxon>Polyporales</taxon>
        <taxon>Phaeolaceae</taxon>
        <taxon>Wolfiporia</taxon>
    </lineage>
</organism>
<keyword evidence="6" id="KW-0539">Nucleus</keyword>
<reference evidence="9 10" key="1">
    <citation type="journal article" date="2012" name="Science">
        <title>The Paleozoic origin of enzymatic lignin decomposition reconstructed from 31 fungal genomes.</title>
        <authorList>
            <person name="Floudas D."/>
            <person name="Binder M."/>
            <person name="Riley R."/>
            <person name="Barry K."/>
            <person name="Blanchette R.A."/>
            <person name="Henrissat B."/>
            <person name="Martinez A.T."/>
            <person name="Otillar R."/>
            <person name="Spatafora J.W."/>
            <person name="Yadav J.S."/>
            <person name="Aerts A."/>
            <person name="Benoit I."/>
            <person name="Boyd A."/>
            <person name="Carlson A."/>
            <person name="Copeland A."/>
            <person name="Coutinho P.M."/>
            <person name="de Vries R.P."/>
            <person name="Ferreira P."/>
            <person name="Findley K."/>
            <person name="Foster B."/>
            <person name="Gaskell J."/>
            <person name="Glotzer D."/>
            <person name="Gorecki P."/>
            <person name="Heitman J."/>
            <person name="Hesse C."/>
            <person name="Hori C."/>
            <person name="Igarashi K."/>
            <person name="Jurgens J.A."/>
            <person name="Kallen N."/>
            <person name="Kersten P."/>
            <person name="Kohler A."/>
            <person name="Kuees U."/>
            <person name="Kumar T.K.A."/>
            <person name="Kuo A."/>
            <person name="LaButti K."/>
            <person name="Larrondo L.F."/>
            <person name="Lindquist E."/>
            <person name="Ling A."/>
            <person name="Lombard V."/>
            <person name="Lucas S."/>
            <person name="Lundell T."/>
            <person name="Martin R."/>
            <person name="McLaughlin D.J."/>
            <person name="Morgenstern I."/>
            <person name="Morin E."/>
            <person name="Murat C."/>
            <person name="Nagy L.G."/>
            <person name="Nolan M."/>
            <person name="Ohm R.A."/>
            <person name="Patyshakuliyeva A."/>
            <person name="Rokas A."/>
            <person name="Ruiz-Duenas F.J."/>
            <person name="Sabat G."/>
            <person name="Salamov A."/>
            <person name="Samejima M."/>
            <person name="Schmutz J."/>
            <person name="Slot J.C."/>
            <person name="St John F."/>
            <person name="Stenlid J."/>
            <person name="Sun H."/>
            <person name="Sun S."/>
            <person name="Syed K."/>
            <person name="Tsang A."/>
            <person name="Wiebenga A."/>
            <person name="Young D."/>
            <person name="Pisabarro A."/>
            <person name="Eastwood D.C."/>
            <person name="Martin F."/>
            <person name="Cullen D."/>
            <person name="Grigoriev I.V."/>
            <person name="Hibbett D.S."/>
        </authorList>
    </citation>
    <scope>NUCLEOTIDE SEQUENCE [LARGE SCALE GENOMIC DNA]</scope>
    <source>
        <strain evidence="9 10">MD-104</strain>
    </source>
</reference>
<dbReference type="AlphaFoldDB" id="A0A2H3JKC3"/>
<dbReference type="GO" id="GO:0006281">
    <property type="term" value="P:DNA repair"/>
    <property type="evidence" value="ECO:0007669"/>
    <property type="project" value="InterPro"/>
</dbReference>
<dbReference type="STRING" id="742152.A0A2H3JKC3"/>
<accession>A0A2H3JKC3</accession>
<keyword evidence="5" id="KW-0067">ATP-binding</keyword>
<proteinExistence type="inferred from homology"/>
<dbReference type="Gene3D" id="3.40.50.300">
    <property type="entry name" value="P-loop containing nucleotide triphosphate hydrolases"/>
    <property type="match status" value="1"/>
</dbReference>
<feature type="region of interest" description="Disordered" evidence="8">
    <location>
        <begin position="1"/>
        <end position="42"/>
    </location>
</feature>
<keyword evidence="3" id="KW-0547">Nucleotide-binding</keyword>
<dbReference type="GO" id="GO:0033314">
    <property type="term" value="P:mitotic DNA replication checkpoint signaling"/>
    <property type="evidence" value="ECO:0007669"/>
    <property type="project" value="TreeGrafter"/>
</dbReference>
<protein>
    <submittedName>
        <fullName evidence="9">Rad17-domain-containing protein</fullName>
    </submittedName>
</protein>
<evidence type="ECO:0000256" key="3">
    <source>
        <dbReference type="ARBA" id="ARBA00022741"/>
    </source>
</evidence>
<evidence type="ECO:0000256" key="6">
    <source>
        <dbReference type="ARBA" id="ARBA00023242"/>
    </source>
</evidence>
<dbReference type="InterPro" id="IPR004582">
    <property type="entry name" value="Checkpoint_prot_Rad17_Rad24"/>
</dbReference>
<evidence type="ECO:0000256" key="5">
    <source>
        <dbReference type="ARBA" id="ARBA00022840"/>
    </source>
</evidence>
<dbReference type="Proteomes" id="UP000218811">
    <property type="component" value="Unassembled WGS sequence"/>
</dbReference>
<feature type="compositionally biased region" description="Acidic residues" evidence="8">
    <location>
        <begin position="679"/>
        <end position="692"/>
    </location>
</feature>
<comment type="subcellular location">
    <subcellularLocation>
        <location evidence="1">Nucleus</location>
    </subcellularLocation>
</comment>
<dbReference type="GO" id="GO:0000077">
    <property type="term" value="P:DNA damage checkpoint signaling"/>
    <property type="evidence" value="ECO:0007669"/>
    <property type="project" value="TreeGrafter"/>
</dbReference>
<evidence type="ECO:0000256" key="8">
    <source>
        <dbReference type="SAM" id="MobiDB-lite"/>
    </source>
</evidence>
<evidence type="ECO:0000313" key="10">
    <source>
        <dbReference type="Proteomes" id="UP000218811"/>
    </source>
</evidence>
<evidence type="ECO:0000313" key="9">
    <source>
        <dbReference type="EMBL" id="PCH37104.1"/>
    </source>
</evidence>
<dbReference type="EMBL" id="KB467909">
    <property type="protein sequence ID" value="PCH37104.1"/>
    <property type="molecule type" value="Genomic_DNA"/>
</dbReference>
<dbReference type="GO" id="GO:0003682">
    <property type="term" value="F:chromatin binding"/>
    <property type="evidence" value="ECO:0007669"/>
    <property type="project" value="TreeGrafter"/>
</dbReference>
<keyword evidence="4" id="KW-0227">DNA damage</keyword>
<dbReference type="GO" id="GO:0005634">
    <property type="term" value="C:nucleus"/>
    <property type="evidence" value="ECO:0007669"/>
    <property type="project" value="UniProtKB-SubCell"/>
</dbReference>
<evidence type="ECO:0000256" key="1">
    <source>
        <dbReference type="ARBA" id="ARBA00004123"/>
    </source>
</evidence>
<feature type="region of interest" description="Disordered" evidence="8">
    <location>
        <begin position="679"/>
        <end position="699"/>
    </location>
</feature>
<keyword evidence="10" id="KW-1185">Reference proteome</keyword>
<keyword evidence="7" id="KW-0131">Cell cycle</keyword>
<comment type="similarity">
    <text evidence="2">Belongs to the rad17/RAD24 family.</text>
</comment>
<dbReference type="OMA" id="ECDALMD"/>
<dbReference type="GO" id="GO:0005524">
    <property type="term" value="F:ATP binding"/>
    <property type="evidence" value="ECO:0007669"/>
    <property type="project" value="UniProtKB-KW"/>
</dbReference>
<sequence length="719" mass="79362">MSSRKAGSSRPKRTKVVSTIRLESPSIIGPPPAKKQKTKPLSSIPRHHVFALTPSQAELLVSTSETESVKSKGKAKARAEVPSTKASGHGDSVLDGRLWVDIYEPIAEEDLAVHKRKVQDVRQWMIDAFDGGPTGKLRKYRRILVLTGPAGTAKTTTLRVLARELDIEILEWNNSLDDRFRNDHDYSEGTGGGELEYESVADRFQAFLARASTCCSVFSTASLDSSLPLQGSKVAPFHTAMQTSSLPASTPQAMLQPLAKRQLILLKDLPNILHPSTQAAFHATLEAFAFSPVQVSPMVIIISDAGLRGEDAEDVLGGDGWRRTKEAFDIRTVLQPSLLNSPYVTHISFRPIAPTYLRSALQRILDQHFRSGSSSSQSKSRRAAPAPWKDMLNLVIESSNGDIRSAVMALQFACVSYVNNPSYGNGTRKGAGLPAEVLVEAVTRREQSLALFHLLGKLLFNKRKGDPPAPSASAKDIKRDQDIDAQLLDPPRLPPHLQEHERRASRVDLESLYADTPVDASLLSLYIHQNYTQYCDQLEECDAEADWLSYIDASGGETWRHANPHHFHLLSLSTLHSLPSPVTRRNQKPFKPAFFEALQHERQAEDGIRDVQEWLLKREEFLARSWSRQDIALELGAVLKARDAVGIQSYRAPKTHCLFSKLDFTQKGVGLEQLTEDADVPDDDVSGADDAAEFGTGASELLTKREGGGCLSDDDIEDF</sequence>
<evidence type="ECO:0000256" key="4">
    <source>
        <dbReference type="ARBA" id="ARBA00022763"/>
    </source>
</evidence>
<feature type="region of interest" description="Disordered" evidence="8">
    <location>
        <begin position="63"/>
        <end position="88"/>
    </location>
</feature>
<dbReference type="PANTHER" id="PTHR12172:SF0">
    <property type="entry name" value="CELL CYCLE CHECKPOINT PROTEIN RAD17"/>
    <property type="match status" value="1"/>
</dbReference>
<dbReference type="OrthoDB" id="10265971at2759"/>
<dbReference type="SUPFAM" id="SSF52540">
    <property type="entry name" value="P-loop containing nucleoside triphosphate hydrolases"/>
    <property type="match status" value="1"/>
</dbReference>
<gene>
    <name evidence="9" type="ORF">WOLCODRAFT_109583</name>
</gene>
<dbReference type="GO" id="GO:0003689">
    <property type="term" value="F:DNA clamp loader activity"/>
    <property type="evidence" value="ECO:0007669"/>
    <property type="project" value="TreeGrafter"/>
</dbReference>
<evidence type="ECO:0000256" key="7">
    <source>
        <dbReference type="ARBA" id="ARBA00023306"/>
    </source>
</evidence>
<dbReference type="PANTHER" id="PTHR12172">
    <property type="entry name" value="CELL CYCLE CHECKPOINT PROTEIN RAD17"/>
    <property type="match status" value="1"/>
</dbReference>
<name>A0A2H3JKC3_WOLCO</name>
<dbReference type="Pfam" id="PF03215">
    <property type="entry name" value="Rad17"/>
    <property type="match status" value="1"/>
</dbReference>
<dbReference type="InterPro" id="IPR027417">
    <property type="entry name" value="P-loop_NTPase"/>
</dbReference>